<protein>
    <submittedName>
        <fullName evidence="2">Uncharacterized protein</fullName>
    </submittedName>
</protein>
<reference evidence="2 3" key="1">
    <citation type="submission" date="2019-05" db="EMBL/GenBank/DDBJ databases">
        <title>Another draft genome of Portunus trituberculatus and its Hox gene families provides insights of decapod evolution.</title>
        <authorList>
            <person name="Jeong J.-H."/>
            <person name="Song I."/>
            <person name="Kim S."/>
            <person name="Choi T."/>
            <person name="Kim D."/>
            <person name="Ryu S."/>
            <person name="Kim W."/>
        </authorList>
    </citation>
    <scope>NUCLEOTIDE SEQUENCE [LARGE SCALE GENOMIC DNA]</scope>
    <source>
        <tissue evidence="2">Muscle</tissue>
    </source>
</reference>
<evidence type="ECO:0000313" key="3">
    <source>
        <dbReference type="Proteomes" id="UP000324222"/>
    </source>
</evidence>
<comment type="caution">
    <text evidence="2">The sequence shown here is derived from an EMBL/GenBank/DDBJ whole genome shotgun (WGS) entry which is preliminary data.</text>
</comment>
<evidence type="ECO:0000256" key="1">
    <source>
        <dbReference type="SAM" id="MobiDB-lite"/>
    </source>
</evidence>
<dbReference type="Proteomes" id="UP000324222">
    <property type="component" value="Unassembled WGS sequence"/>
</dbReference>
<feature type="compositionally biased region" description="Polar residues" evidence="1">
    <location>
        <begin position="42"/>
        <end position="51"/>
    </location>
</feature>
<gene>
    <name evidence="2" type="ORF">E2C01_093786</name>
</gene>
<name>A0A5B7JVS4_PORTR</name>
<organism evidence="2 3">
    <name type="scientific">Portunus trituberculatus</name>
    <name type="common">Swimming crab</name>
    <name type="synonym">Neptunus trituberculatus</name>
    <dbReference type="NCBI Taxonomy" id="210409"/>
    <lineage>
        <taxon>Eukaryota</taxon>
        <taxon>Metazoa</taxon>
        <taxon>Ecdysozoa</taxon>
        <taxon>Arthropoda</taxon>
        <taxon>Crustacea</taxon>
        <taxon>Multicrustacea</taxon>
        <taxon>Malacostraca</taxon>
        <taxon>Eumalacostraca</taxon>
        <taxon>Eucarida</taxon>
        <taxon>Decapoda</taxon>
        <taxon>Pleocyemata</taxon>
        <taxon>Brachyura</taxon>
        <taxon>Eubrachyura</taxon>
        <taxon>Portunoidea</taxon>
        <taxon>Portunidae</taxon>
        <taxon>Portuninae</taxon>
        <taxon>Portunus</taxon>
    </lineage>
</organism>
<dbReference type="EMBL" id="VSRR010113985">
    <property type="protein sequence ID" value="MPC98416.1"/>
    <property type="molecule type" value="Genomic_DNA"/>
</dbReference>
<keyword evidence="3" id="KW-1185">Reference proteome</keyword>
<evidence type="ECO:0000313" key="2">
    <source>
        <dbReference type="EMBL" id="MPC98416.1"/>
    </source>
</evidence>
<proteinExistence type="predicted"/>
<feature type="region of interest" description="Disordered" evidence="1">
    <location>
        <begin position="42"/>
        <end position="62"/>
    </location>
</feature>
<dbReference type="AlphaFoldDB" id="A0A5B7JVS4"/>
<accession>A0A5B7JVS4</accession>
<sequence>MTKLSLARDIFTCLKDTSCGYFTRGCITLGAAPCGGAPHPSAASTWSNVEHTPTGDPGGRAITSVTHARTAVTAAL</sequence>